<evidence type="ECO:0000313" key="2">
    <source>
        <dbReference type="Proteomes" id="UP001232156"/>
    </source>
</evidence>
<gene>
    <name evidence="1" type="ORF">Q8947_10985</name>
</gene>
<evidence type="ECO:0000313" key="1">
    <source>
        <dbReference type="EMBL" id="MDR4126504.1"/>
    </source>
</evidence>
<proteinExistence type="predicted"/>
<name>A0ABU1D7U0_9BURK</name>
<dbReference type="EMBL" id="JAUZQE010000027">
    <property type="protein sequence ID" value="MDR4126504.1"/>
    <property type="molecule type" value="Genomic_DNA"/>
</dbReference>
<sequence length="145" mass="15346">MSVNPLYAQLIADLGQTLGMAGLAPTHDGICQLVFDGQHVVQLVYVPASDSVLLSCRLADHGINADQAHRMARANFMQAGRGTVLCVAPDGRPCMQAALPLGGCTAAQLCSMLESLLDQVESWASARVRAHASRDTDPAIYLQSV</sequence>
<dbReference type="Pfam" id="PF05932">
    <property type="entry name" value="CesT"/>
    <property type="match status" value="1"/>
</dbReference>
<dbReference type="Proteomes" id="UP001232156">
    <property type="component" value="Unassembled WGS sequence"/>
</dbReference>
<organism evidence="1 2">
    <name type="scientific">Yanghanlia caeni</name>
    <dbReference type="NCBI Taxonomy" id="3064283"/>
    <lineage>
        <taxon>Bacteria</taxon>
        <taxon>Pseudomonadati</taxon>
        <taxon>Pseudomonadota</taxon>
        <taxon>Betaproteobacteria</taxon>
        <taxon>Burkholderiales</taxon>
        <taxon>Alcaligenaceae</taxon>
        <taxon>Yanghanlia</taxon>
    </lineage>
</organism>
<keyword evidence="2" id="KW-1185">Reference proteome</keyword>
<dbReference type="CDD" id="cd16364">
    <property type="entry name" value="T3SC_I-like"/>
    <property type="match status" value="1"/>
</dbReference>
<protein>
    <submittedName>
        <fullName evidence="1">CesT family type III secretion system chaperone</fullName>
    </submittedName>
</protein>
<dbReference type="SUPFAM" id="SSF69635">
    <property type="entry name" value="Type III secretory system chaperone-like"/>
    <property type="match status" value="1"/>
</dbReference>
<dbReference type="RefSeq" id="WP_347287288.1">
    <property type="nucleotide sequence ID" value="NZ_JAUZQE010000027.1"/>
</dbReference>
<reference evidence="1 2" key="1">
    <citation type="submission" date="2023-08" db="EMBL/GenBank/DDBJ databases">
        <title>Alcaligenaceae gen. nov., a novel taxon isolated from the sludge of Yixing Pesticide Factory.</title>
        <authorList>
            <person name="Ruan L."/>
        </authorList>
    </citation>
    <scope>NUCLEOTIDE SEQUENCE [LARGE SCALE GENOMIC DNA]</scope>
    <source>
        <strain evidence="1 2">LG-2</strain>
    </source>
</reference>
<comment type="caution">
    <text evidence="1">The sequence shown here is derived from an EMBL/GenBank/DDBJ whole genome shotgun (WGS) entry which is preliminary data.</text>
</comment>
<dbReference type="InterPro" id="IPR010261">
    <property type="entry name" value="Tir_chaperone"/>
</dbReference>
<dbReference type="Gene3D" id="3.30.1460.10">
    <property type="match status" value="1"/>
</dbReference>
<accession>A0ABU1D7U0</accession>